<feature type="transmembrane region" description="Helical" evidence="8">
    <location>
        <begin position="548"/>
        <end position="567"/>
    </location>
</feature>
<dbReference type="PANTHER" id="PTHR21355:SF0">
    <property type="entry name" value="G-PROTEIN COUPLED RECEPTOR-ASSOCIATED PROTEIN LMBRD2"/>
    <property type="match status" value="1"/>
</dbReference>
<keyword evidence="4 8" id="KW-1133">Transmembrane helix</keyword>
<feature type="transmembrane region" description="Helical" evidence="8">
    <location>
        <begin position="402"/>
        <end position="428"/>
    </location>
</feature>
<dbReference type="PANTHER" id="PTHR21355">
    <property type="entry name" value="G-PROTEIN COUPLED RECEPTOR-ASSOCIATED PROTEIN LMBRD2"/>
    <property type="match status" value="1"/>
</dbReference>
<dbReference type="GO" id="GO:0016020">
    <property type="term" value="C:membrane"/>
    <property type="evidence" value="ECO:0007669"/>
    <property type="project" value="UniProtKB-SubCell"/>
</dbReference>
<feature type="region of interest" description="Disordered" evidence="7">
    <location>
        <begin position="629"/>
        <end position="709"/>
    </location>
</feature>
<comment type="caution">
    <text evidence="9">The sequence shown here is derived from an EMBL/GenBank/DDBJ whole genome shotgun (WGS) entry which is preliminary data.</text>
</comment>
<reference evidence="9 10" key="1">
    <citation type="submission" date="2024-01" db="EMBL/GenBank/DDBJ databases">
        <title>The genome of the rayed Mediterranean limpet Patella caerulea (Linnaeus, 1758).</title>
        <authorList>
            <person name="Anh-Thu Weber A."/>
            <person name="Halstead-Nussloch G."/>
        </authorList>
    </citation>
    <scope>NUCLEOTIDE SEQUENCE [LARGE SCALE GENOMIC DNA]</scope>
    <source>
        <strain evidence="9">AATW-2023a</strain>
        <tissue evidence="9">Whole specimen</tissue>
    </source>
</reference>
<proteinExistence type="inferred from homology"/>
<evidence type="ECO:0000256" key="4">
    <source>
        <dbReference type="ARBA" id="ARBA00022989"/>
    </source>
</evidence>
<evidence type="ECO:0000313" key="9">
    <source>
        <dbReference type="EMBL" id="KAK6188702.1"/>
    </source>
</evidence>
<feature type="compositionally biased region" description="Basic and acidic residues" evidence="7">
    <location>
        <begin position="650"/>
        <end position="661"/>
    </location>
</feature>
<feature type="compositionally biased region" description="Basic and acidic residues" evidence="7">
    <location>
        <begin position="629"/>
        <end position="643"/>
    </location>
</feature>
<keyword evidence="6" id="KW-0175">Coiled coil</keyword>
<feature type="transmembrane region" description="Helical" evidence="8">
    <location>
        <begin position="448"/>
        <end position="471"/>
    </location>
</feature>
<dbReference type="InterPro" id="IPR006876">
    <property type="entry name" value="LMBR1-like_membr_prot"/>
</dbReference>
<gene>
    <name evidence="9" type="ORF">SNE40_004829</name>
</gene>
<evidence type="ECO:0000256" key="8">
    <source>
        <dbReference type="SAM" id="Phobius"/>
    </source>
</evidence>
<name>A0AAN8K5I2_PATCE</name>
<keyword evidence="10" id="KW-1185">Reference proteome</keyword>
<feature type="compositionally biased region" description="Polar residues" evidence="7">
    <location>
        <begin position="71"/>
        <end position="80"/>
    </location>
</feature>
<dbReference type="Proteomes" id="UP001347796">
    <property type="component" value="Unassembled WGS sequence"/>
</dbReference>
<feature type="coiled-coil region" evidence="6">
    <location>
        <begin position="251"/>
        <end position="278"/>
    </location>
</feature>
<feature type="transmembrane region" description="Helical" evidence="8">
    <location>
        <begin position="6"/>
        <end position="25"/>
    </location>
</feature>
<feature type="transmembrane region" description="Helical" evidence="8">
    <location>
        <begin position="212"/>
        <end position="230"/>
    </location>
</feature>
<dbReference type="InterPro" id="IPR051584">
    <property type="entry name" value="GPCR-associated_LMBR1"/>
</dbReference>
<feature type="compositionally biased region" description="Polar residues" evidence="7">
    <location>
        <begin position="679"/>
        <end position="698"/>
    </location>
</feature>
<evidence type="ECO:0000256" key="2">
    <source>
        <dbReference type="ARBA" id="ARBA00010487"/>
    </source>
</evidence>
<evidence type="ECO:0000256" key="3">
    <source>
        <dbReference type="ARBA" id="ARBA00022692"/>
    </source>
</evidence>
<dbReference type="AlphaFoldDB" id="A0AAN8K5I2"/>
<protein>
    <submittedName>
        <fullName evidence="9">Uncharacterized protein</fullName>
    </submittedName>
</protein>
<evidence type="ECO:0000256" key="5">
    <source>
        <dbReference type="ARBA" id="ARBA00023136"/>
    </source>
</evidence>
<evidence type="ECO:0000256" key="1">
    <source>
        <dbReference type="ARBA" id="ARBA00004141"/>
    </source>
</evidence>
<feature type="compositionally biased region" description="Low complexity" evidence="7">
    <location>
        <begin position="81"/>
        <end position="96"/>
    </location>
</feature>
<keyword evidence="5 8" id="KW-0472">Membrane</keyword>
<dbReference type="EMBL" id="JAZGQO010000003">
    <property type="protein sequence ID" value="KAK6188702.1"/>
    <property type="molecule type" value="Genomic_DNA"/>
</dbReference>
<comment type="subcellular location">
    <subcellularLocation>
        <location evidence="1">Membrane</location>
        <topology evidence="1">Multi-pass membrane protein</topology>
    </subcellularLocation>
</comment>
<evidence type="ECO:0000256" key="6">
    <source>
        <dbReference type="SAM" id="Coils"/>
    </source>
</evidence>
<evidence type="ECO:0000313" key="10">
    <source>
        <dbReference type="Proteomes" id="UP001347796"/>
    </source>
</evidence>
<feature type="transmembrane region" description="Helical" evidence="8">
    <location>
        <begin position="32"/>
        <end position="52"/>
    </location>
</feature>
<accession>A0AAN8K5I2</accession>
<organism evidence="9 10">
    <name type="scientific">Patella caerulea</name>
    <name type="common">Rayed Mediterranean limpet</name>
    <dbReference type="NCBI Taxonomy" id="87958"/>
    <lineage>
        <taxon>Eukaryota</taxon>
        <taxon>Metazoa</taxon>
        <taxon>Spiralia</taxon>
        <taxon>Lophotrochozoa</taxon>
        <taxon>Mollusca</taxon>
        <taxon>Gastropoda</taxon>
        <taxon>Patellogastropoda</taxon>
        <taxon>Patelloidea</taxon>
        <taxon>Patellidae</taxon>
        <taxon>Patella</taxon>
    </lineage>
</organism>
<comment type="similarity">
    <text evidence="2">Belongs to the LIMR family.</text>
</comment>
<feature type="region of interest" description="Disordered" evidence="7">
    <location>
        <begin position="71"/>
        <end position="96"/>
    </location>
</feature>
<feature type="transmembrane region" description="Helical" evidence="8">
    <location>
        <begin position="168"/>
        <end position="192"/>
    </location>
</feature>
<keyword evidence="3 8" id="KW-0812">Transmembrane</keyword>
<evidence type="ECO:0000256" key="7">
    <source>
        <dbReference type="SAM" id="MobiDB-lite"/>
    </source>
</evidence>
<dbReference type="Pfam" id="PF04791">
    <property type="entry name" value="LMBR1"/>
    <property type="match status" value="1"/>
</dbReference>
<sequence>MSAGPLVVEIICTCLLAAFILHRYGDLRKQHILVTLATFVAWYFSFMIIFILPMDVSSTYYRQCRRDSMPLTTTTANLPPSNMTSSTTSTTTSNTSDDIITTTSSLHPIHGPPMLCEEPLSHVPDNVLPALWRVVYWTSQVLTWLVLPMMQSYSNAGDFTVLGKIKSALIENAIFYGTYLLIFGICLIYVAARPDLDVDGEKLKVIGVTASNTWGLFVLVLMLGYGLVEVPRAFWNSSKRGYTLSRTHFKIAKLCTEKTEAEEALEDVLDETKRLAENIKYNHPLRKNMDTILAKCPESLRNSVRNKMDDYEDYESTQDGISEKIMVKLHKKVMQSIQLEKRTQIQWTMLMEKVFDVEDTMNNENNQDRLFRRTYNTDYNQFVRAIYTPRVEWYWKCKIRPWFMMGLSIILMIFSFMVVWSECLFFIKDPILSLFAVFIDLAQHNYDYVYIEFASILTISYICFCAYYSVFQIKIFNYYYIAPHHQTNEHSIIFTGMMLCRLTPPMCLNFLGLIHLDSHVTSEQNKEETSYTQIMGHMDVISIISDGFNIYFPILIVLLCICTYFSLGSRCLSFLGFQQFIGDDDMTQELMDEGKELVKRERRRMERKADGDARRKMWNERFADRDSSSKAFKDIPSGAERRGMYTTARSPDDNDRTELLRQVEPLDYNDSHTTDPLADSSTSYQSQPPSRFNLSRPSNKPPRGIFDDV</sequence>